<keyword evidence="4" id="KW-1185">Reference proteome</keyword>
<dbReference type="InterPro" id="IPR050546">
    <property type="entry name" value="Glycosyl_Hydrlase_16"/>
</dbReference>
<evidence type="ECO:0000256" key="1">
    <source>
        <dbReference type="ARBA" id="ARBA00006865"/>
    </source>
</evidence>
<dbReference type="RefSeq" id="WP_170830088.1">
    <property type="nucleotide sequence ID" value="NZ_FMYP01000040.1"/>
</dbReference>
<dbReference type="PANTHER" id="PTHR10963">
    <property type="entry name" value="GLYCOSYL HYDROLASE-RELATED"/>
    <property type="match status" value="1"/>
</dbReference>
<dbReference type="GO" id="GO:0004553">
    <property type="term" value="F:hydrolase activity, hydrolyzing O-glycosyl compounds"/>
    <property type="evidence" value="ECO:0007669"/>
    <property type="project" value="InterPro"/>
</dbReference>
<evidence type="ECO:0000313" key="4">
    <source>
        <dbReference type="Proteomes" id="UP000199452"/>
    </source>
</evidence>
<dbReference type="Pfam" id="PF18962">
    <property type="entry name" value="Por_Secre_tail"/>
    <property type="match status" value="1"/>
</dbReference>
<protein>
    <submittedName>
        <fullName evidence="3">Por secretion system C-terminal sorting domain-containing protein</fullName>
    </submittedName>
</protein>
<sequence length="607" mass="67626">MVLIMKRSLLVIAAILLMQLPSFSQIRVMVWNDEFGTAGLVDQAKWSYEVGGSGWGNNELQYYTSNRLENARVENGYLTIEARKEPFEGKEYTSARLVTTNKGDWLYGRFEVRAKLPGGKGTWPAIWMLPTNWSYGNWPSSGEIDIMEYVGYDPGNVHGSIHTEAYNHVIGTQKTSTYVVADAETTYHNYAIEWTSETVDFFIDNVKYYSFANEHKDYKVWPFDQPFHFILNMAVGGNWGGAQGVDPNIWPQNMSVDYARVYQNIAKSDIKVDGPANVTANATGLAFKTQNIVGATFQWSVPQGATILSGQGTNQIQVNWGTVAGLVQVQIEHPEAAGTYSKAVLLITSPTGDKFTVVDFNTSGTEGWTPFTSGGNTITLSKQDTLLLIKYSIVDPSVNPYVDFTFPNPISMASLSHLAIWMKTFNLSHSVLVRADPFDVDGKFADATPVFKFNPTLPDGVFHCYQMDFSNKWGSNTPTYGSSINKEAVAGIRFFVDYGFYGKVASDSLWIDKIEISKDGLTSTTLLDGLSDRLSIFPNPCSDYITIRPLNNSELPTQIVVMDMLGRTELVANSDSRTIDIRLLSNGFHLFRVTYKDAQYSTLILKK</sequence>
<dbReference type="InterPro" id="IPR045829">
    <property type="entry name" value="PKD_6"/>
</dbReference>
<dbReference type="NCBIfam" id="TIGR04183">
    <property type="entry name" value="Por_Secre_tail"/>
    <property type="match status" value="1"/>
</dbReference>
<feature type="domain" description="GH16" evidence="2">
    <location>
        <begin position="21"/>
        <end position="267"/>
    </location>
</feature>
<dbReference type="PROSITE" id="PS51762">
    <property type="entry name" value="GH16_2"/>
    <property type="match status" value="1"/>
</dbReference>
<accession>A0A1G6N325</accession>
<dbReference type="STRING" id="1640674.SAMN05216323_104017"/>
<dbReference type="InterPro" id="IPR026444">
    <property type="entry name" value="Secre_tail"/>
</dbReference>
<dbReference type="InterPro" id="IPR013320">
    <property type="entry name" value="ConA-like_dom_sf"/>
</dbReference>
<dbReference type="InterPro" id="IPR000757">
    <property type="entry name" value="Beta-glucanase-like"/>
</dbReference>
<comment type="similarity">
    <text evidence="1">Belongs to the glycosyl hydrolase 16 family.</text>
</comment>
<gene>
    <name evidence="3" type="ORF">SAMN05216323_104017</name>
</gene>
<dbReference type="AlphaFoldDB" id="A0A1G6N325"/>
<reference evidence="3 4" key="1">
    <citation type="submission" date="2016-09" db="EMBL/GenBank/DDBJ databases">
        <authorList>
            <person name="Capua I."/>
            <person name="De Benedictis P."/>
            <person name="Joannis T."/>
            <person name="Lombin L.H."/>
            <person name="Cattoli G."/>
        </authorList>
    </citation>
    <scope>NUCLEOTIDE SEQUENCE [LARGE SCALE GENOMIC DNA]</scope>
    <source>
        <strain evidence="3 4">A7P-90m</strain>
    </source>
</reference>
<organism evidence="3 4">
    <name type="scientific">Williamwhitmania taraxaci</name>
    <dbReference type="NCBI Taxonomy" id="1640674"/>
    <lineage>
        <taxon>Bacteria</taxon>
        <taxon>Pseudomonadati</taxon>
        <taxon>Bacteroidota</taxon>
        <taxon>Bacteroidia</taxon>
        <taxon>Bacteroidales</taxon>
        <taxon>Williamwhitmaniaceae</taxon>
        <taxon>Williamwhitmania</taxon>
    </lineage>
</organism>
<dbReference type="Pfam" id="PF00722">
    <property type="entry name" value="Glyco_hydro_16"/>
    <property type="match status" value="1"/>
</dbReference>
<name>A0A1G6N325_9BACT</name>
<dbReference type="SUPFAM" id="SSF49899">
    <property type="entry name" value="Concanavalin A-like lectins/glucanases"/>
    <property type="match status" value="1"/>
</dbReference>
<dbReference type="Proteomes" id="UP000199452">
    <property type="component" value="Unassembled WGS sequence"/>
</dbReference>
<dbReference type="CDD" id="cd08023">
    <property type="entry name" value="GH16_laminarinase_like"/>
    <property type="match status" value="1"/>
</dbReference>
<dbReference type="Pfam" id="PF19408">
    <property type="entry name" value="PKD_6"/>
    <property type="match status" value="1"/>
</dbReference>
<proteinExistence type="inferred from homology"/>
<dbReference type="GO" id="GO:0005975">
    <property type="term" value="P:carbohydrate metabolic process"/>
    <property type="evidence" value="ECO:0007669"/>
    <property type="project" value="InterPro"/>
</dbReference>
<dbReference type="Gene3D" id="2.60.120.200">
    <property type="match status" value="1"/>
</dbReference>
<evidence type="ECO:0000313" key="3">
    <source>
        <dbReference type="EMBL" id="SDC62220.1"/>
    </source>
</evidence>
<dbReference type="EMBL" id="FMYP01000040">
    <property type="protein sequence ID" value="SDC62220.1"/>
    <property type="molecule type" value="Genomic_DNA"/>
</dbReference>
<evidence type="ECO:0000259" key="2">
    <source>
        <dbReference type="PROSITE" id="PS51762"/>
    </source>
</evidence>
<dbReference type="PANTHER" id="PTHR10963:SF55">
    <property type="entry name" value="GLYCOSIDE HYDROLASE FAMILY 16 PROTEIN"/>
    <property type="match status" value="1"/>
</dbReference>